<dbReference type="Gene3D" id="1.20.1330.10">
    <property type="entry name" value="f41 fragment of flagellin, N-terminal domain"/>
    <property type="match status" value="1"/>
</dbReference>
<dbReference type="RefSeq" id="WP_077996444.1">
    <property type="nucleotide sequence ID" value="NZ_CP019655.1"/>
</dbReference>
<evidence type="ECO:0000313" key="8">
    <source>
        <dbReference type="Proteomes" id="UP000239833"/>
    </source>
</evidence>
<dbReference type="GO" id="GO:0071973">
    <property type="term" value="P:bacterial-type flagellum-dependent cell motility"/>
    <property type="evidence" value="ECO:0007669"/>
    <property type="project" value="InterPro"/>
</dbReference>
<dbReference type="GO" id="GO:0009424">
    <property type="term" value="C:bacterial-type flagellum hook"/>
    <property type="evidence" value="ECO:0007669"/>
    <property type="project" value="InterPro"/>
</dbReference>
<evidence type="ECO:0000259" key="5">
    <source>
        <dbReference type="Pfam" id="PF00669"/>
    </source>
</evidence>
<dbReference type="GeneID" id="64216993"/>
<evidence type="ECO:0000256" key="4">
    <source>
        <dbReference type="SAM" id="Coils"/>
    </source>
</evidence>
<dbReference type="InterPro" id="IPR001492">
    <property type="entry name" value="Flagellin"/>
</dbReference>
<feature type="coiled-coil region" evidence="4">
    <location>
        <begin position="241"/>
        <end position="268"/>
    </location>
</feature>
<gene>
    <name evidence="7" type="primary">flgL</name>
    <name evidence="7" type="ORF">ERICIII_00109</name>
</gene>
<name>A0A2L1U864_9BACL</name>
<proteinExistence type="inferred from homology"/>
<accession>A0A2L1U864</accession>
<evidence type="ECO:0000256" key="3">
    <source>
        <dbReference type="ARBA" id="ARBA00023143"/>
    </source>
</evidence>
<dbReference type="InterPro" id="IPR046358">
    <property type="entry name" value="Flagellin_C"/>
</dbReference>
<keyword evidence="3" id="KW-0975">Bacterial flagellum</keyword>
<evidence type="ECO:0000256" key="2">
    <source>
        <dbReference type="ARBA" id="ARBA00005709"/>
    </source>
</evidence>
<evidence type="ECO:0000259" key="6">
    <source>
        <dbReference type="Pfam" id="PF00700"/>
    </source>
</evidence>
<evidence type="ECO:0000256" key="1">
    <source>
        <dbReference type="ARBA" id="ARBA00004365"/>
    </source>
</evidence>
<feature type="domain" description="Flagellin C-terminal" evidence="6">
    <location>
        <begin position="221"/>
        <end position="300"/>
    </location>
</feature>
<dbReference type="PANTHER" id="PTHR42792:SF1">
    <property type="entry name" value="FLAGELLAR HOOK-ASSOCIATED PROTEIN 3"/>
    <property type="match status" value="1"/>
</dbReference>
<keyword evidence="7" id="KW-0969">Cilium</keyword>
<dbReference type="Pfam" id="PF00669">
    <property type="entry name" value="Flagellin_N"/>
    <property type="match status" value="1"/>
</dbReference>
<organism evidence="7 8">
    <name type="scientific">Paenibacillus larvae subsp. larvae</name>
    <dbReference type="NCBI Taxonomy" id="147375"/>
    <lineage>
        <taxon>Bacteria</taxon>
        <taxon>Bacillati</taxon>
        <taxon>Bacillota</taxon>
        <taxon>Bacilli</taxon>
        <taxon>Bacillales</taxon>
        <taxon>Paenibacillaceae</taxon>
        <taxon>Paenibacillus</taxon>
    </lineage>
</organism>
<sequence length="301" mass="33730">MRITQGMMHSQLIRNLNNNLNNLDRIDLQLTTKLKINKPSDDPVGITYSLRYRSELSSNEQYMKNAEFAQSWLESSDKAMQQVENVVHRLKELIVKGADANSQTVTDSIKSEVDKLKKQLVDIANSQINGKYIFNGQKTDQKPYNADTAATDTTNGGNIQYELGTGINVNINIPGSDIFGPPVEPGDEETSDNLFAIIDQFTDALSKGDNEKVGDQADKLNSRLDKMLSVHAEVGARSNRVELMHDRLDDLRINLEDLQSKVEDVDYAEAIMQYKIEESVYQASLSVGARILTPSLLDYLR</sequence>
<comment type="subcellular location">
    <subcellularLocation>
        <location evidence="1">Bacterial flagellum</location>
    </subcellularLocation>
</comment>
<keyword evidence="7" id="KW-0282">Flagellum</keyword>
<dbReference type="GO" id="GO:0005198">
    <property type="term" value="F:structural molecule activity"/>
    <property type="evidence" value="ECO:0007669"/>
    <property type="project" value="InterPro"/>
</dbReference>
<dbReference type="NCBIfam" id="TIGR02550">
    <property type="entry name" value="flagell_flgL"/>
    <property type="match status" value="1"/>
</dbReference>
<comment type="similarity">
    <text evidence="2">Belongs to the bacterial flagellin family.</text>
</comment>
<reference evidence="8" key="1">
    <citation type="submission" date="2017-02" db="EMBL/GenBank/DDBJ databases">
        <title>Delineation of Paenibacillus larvae strains originating from foulbrood outbreaks.</title>
        <authorList>
            <person name="Beims H."/>
            <person name="Bunk B."/>
            <person name="Sproeer C."/>
            <person name="Mohr K.I."/>
            <person name="Pradella S."/>
            <person name="Guenther G."/>
            <person name="Rohde M."/>
            <person name="von der Ohe W."/>
            <person name="Steinert M."/>
        </authorList>
    </citation>
    <scope>NUCLEOTIDE SEQUENCE [LARGE SCALE GENOMIC DNA]</scope>
    <source>
        <strain evidence="8">Eric_III</strain>
    </source>
</reference>
<keyword evidence="7" id="KW-0966">Cell projection</keyword>
<dbReference type="InterPro" id="IPR001029">
    <property type="entry name" value="Flagellin_N"/>
</dbReference>
<dbReference type="InterPro" id="IPR013384">
    <property type="entry name" value="Flagell_FlgL"/>
</dbReference>
<dbReference type="PRINTS" id="PR00207">
    <property type="entry name" value="FLAGELLIN"/>
</dbReference>
<protein>
    <submittedName>
        <fullName evidence="7">Flagellar hook-associated protein 3</fullName>
    </submittedName>
</protein>
<evidence type="ECO:0000313" key="7">
    <source>
        <dbReference type="EMBL" id="AVF24375.1"/>
    </source>
</evidence>
<keyword evidence="4" id="KW-0175">Coiled coil</keyword>
<dbReference type="EMBL" id="CP019655">
    <property type="protein sequence ID" value="AVF24375.1"/>
    <property type="molecule type" value="Genomic_DNA"/>
</dbReference>
<dbReference type="Pfam" id="PF00700">
    <property type="entry name" value="Flagellin_C"/>
    <property type="match status" value="1"/>
</dbReference>
<dbReference type="Proteomes" id="UP000239833">
    <property type="component" value="Chromosome"/>
</dbReference>
<feature type="domain" description="Flagellin N-terminal" evidence="5">
    <location>
        <begin position="6"/>
        <end position="139"/>
    </location>
</feature>
<dbReference type="AlphaFoldDB" id="A0A2L1U864"/>
<dbReference type="PANTHER" id="PTHR42792">
    <property type="entry name" value="FLAGELLIN"/>
    <property type="match status" value="1"/>
</dbReference>
<dbReference type="SUPFAM" id="SSF64518">
    <property type="entry name" value="Phase 1 flagellin"/>
    <property type="match status" value="1"/>
</dbReference>